<dbReference type="EMBL" id="JAUDFV010000144">
    <property type="protein sequence ID" value="KAL2720983.1"/>
    <property type="molecule type" value="Genomic_DNA"/>
</dbReference>
<reference evidence="1 2" key="1">
    <citation type="journal article" date="2024" name="Ann. Entomol. Soc. Am.">
        <title>Genomic analyses of the southern and eastern yellowjacket wasps (Hymenoptera: Vespidae) reveal evolutionary signatures of social life.</title>
        <authorList>
            <person name="Catto M.A."/>
            <person name="Caine P.B."/>
            <person name="Orr S.E."/>
            <person name="Hunt B.G."/>
            <person name="Goodisman M.A.D."/>
        </authorList>
    </citation>
    <scope>NUCLEOTIDE SEQUENCE [LARGE SCALE GENOMIC DNA]</scope>
    <source>
        <strain evidence="1">233</strain>
        <tissue evidence="1">Head and thorax</tissue>
    </source>
</reference>
<evidence type="ECO:0000313" key="2">
    <source>
        <dbReference type="Proteomes" id="UP001607302"/>
    </source>
</evidence>
<proteinExistence type="predicted"/>
<dbReference type="Proteomes" id="UP001607302">
    <property type="component" value="Unassembled WGS sequence"/>
</dbReference>
<accession>A0ABD2AK48</accession>
<name>A0ABD2AK48_VESSQ</name>
<gene>
    <name evidence="1" type="ORF">V1478_010029</name>
</gene>
<dbReference type="AlphaFoldDB" id="A0ABD2AK48"/>
<comment type="caution">
    <text evidence="1">The sequence shown here is derived from an EMBL/GenBank/DDBJ whole genome shotgun (WGS) entry which is preliminary data.</text>
</comment>
<sequence>MCKTDRRYYLQKTAYFTSAYHILIFRHFHIIDRKITSTRESNYTDDLYLNIKLLDDTRNSSSGKSLKNCTKALWISLAN</sequence>
<protein>
    <submittedName>
        <fullName evidence="1">Uncharacterized protein</fullName>
    </submittedName>
</protein>
<organism evidence="1 2">
    <name type="scientific">Vespula squamosa</name>
    <name type="common">Southern yellow jacket</name>
    <name type="synonym">Wasp</name>
    <dbReference type="NCBI Taxonomy" id="30214"/>
    <lineage>
        <taxon>Eukaryota</taxon>
        <taxon>Metazoa</taxon>
        <taxon>Ecdysozoa</taxon>
        <taxon>Arthropoda</taxon>
        <taxon>Hexapoda</taxon>
        <taxon>Insecta</taxon>
        <taxon>Pterygota</taxon>
        <taxon>Neoptera</taxon>
        <taxon>Endopterygota</taxon>
        <taxon>Hymenoptera</taxon>
        <taxon>Apocrita</taxon>
        <taxon>Aculeata</taxon>
        <taxon>Vespoidea</taxon>
        <taxon>Vespidae</taxon>
        <taxon>Vespinae</taxon>
        <taxon>Vespula</taxon>
    </lineage>
</organism>
<keyword evidence="2" id="KW-1185">Reference proteome</keyword>
<evidence type="ECO:0000313" key="1">
    <source>
        <dbReference type="EMBL" id="KAL2720983.1"/>
    </source>
</evidence>